<dbReference type="SUPFAM" id="SSF55811">
    <property type="entry name" value="Nudix"/>
    <property type="match status" value="1"/>
</dbReference>
<reference evidence="15" key="1">
    <citation type="submission" date="2012-02" db="EMBL/GenBank/DDBJ databases">
        <title>Complete sequence of Desulfitobacterium dichloroeliminans LMG P-21439.</title>
        <authorList>
            <person name="Lucas S."/>
            <person name="Han J."/>
            <person name="Lapidus A."/>
            <person name="Cheng J.-F."/>
            <person name="Goodwin L."/>
            <person name="Pitluck S."/>
            <person name="Peters L."/>
            <person name="Ovchinnikova G."/>
            <person name="Teshima H."/>
            <person name="Detter J.C."/>
            <person name="Han C."/>
            <person name="Tapia R."/>
            <person name="Land M."/>
            <person name="Hauser L."/>
            <person name="Kyrpides N."/>
            <person name="Ivanova N."/>
            <person name="Pagani I."/>
            <person name="Kruse T."/>
            <person name="de Vos W.M."/>
            <person name="Boon N."/>
            <person name="Smidt H."/>
            <person name="Woyke T."/>
        </authorList>
    </citation>
    <scope>NUCLEOTIDE SEQUENCE [LARGE SCALE GENOMIC DNA]</scope>
    <source>
        <strain evidence="15">LMG P-21439 / DCA1</strain>
    </source>
</reference>
<dbReference type="GO" id="GO:0006281">
    <property type="term" value="P:DNA repair"/>
    <property type="evidence" value="ECO:0007669"/>
    <property type="project" value="UniProtKB-KW"/>
</dbReference>
<gene>
    <name evidence="14" type="ordered locus">Desdi_1557</name>
</gene>
<keyword evidence="5" id="KW-0479">Metal-binding</keyword>
<dbReference type="EMBL" id="CP003344">
    <property type="protein sequence ID" value="AGA69050.1"/>
    <property type="molecule type" value="Genomic_DNA"/>
</dbReference>
<evidence type="ECO:0000256" key="5">
    <source>
        <dbReference type="ARBA" id="ARBA00022723"/>
    </source>
</evidence>
<evidence type="ECO:0000256" key="2">
    <source>
        <dbReference type="ARBA" id="ARBA00005582"/>
    </source>
</evidence>
<dbReference type="OrthoDB" id="9810648at2"/>
<comment type="cofactor">
    <cofactor evidence="1">
        <name>Mg(2+)</name>
        <dbReference type="ChEBI" id="CHEBI:18420"/>
    </cofactor>
</comment>
<dbReference type="GO" id="GO:0046872">
    <property type="term" value="F:metal ion binding"/>
    <property type="evidence" value="ECO:0007669"/>
    <property type="project" value="UniProtKB-KW"/>
</dbReference>
<dbReference type="PROSITE" id="PS51462">
    <property type="entry name" value="NUDIX"/>
    <property type="match status" value="1"/>
</dbReference>
<keyword evidence="9" id="KW-0234">DNA repair</keyword>
<evidence type="ECO:0000256" key="7">
    <source>
        <dbReference type="ARBA" id="ARBA00022801"/>
    </source>
</evidence>
<dbReference type="STRING" id="871963.Desdi_1557"/>
<dbReference type="InterPro" id="IPR020084">
    <property type="entry name" value="NUDIX_hydrolase_CS"/>
</dbReference>
<dbReference type="InterPro" id="IPR020476">
    <property type="entry name" value="Nudix_hydrolase"/>
</dbReference>
<dbReference type="Gene3D" id="3.90.79.10">
    <property type="entry name" value="Nucleoside Triphosphate Pyrophosphohydrolase"/>
    <property type="match status" value="1"/>
</dbReference>
<proteinExistence type="inferred from homology"/>
<comment type="similarity">
    <text evidence="2 12">Belongs to the Nudix hydrolase family.</text>
</comment>
<feature type="domain" description="Nudix hydrolase" evidence="13">
    <location>
        <begin position="1"/>
        <end position="125"/>
    </location>
</feature>
<dbReference type="eggNOG" id="COG0494">
    <property type="taxonomic scope" value="Bacteria"/>
</dbReference>
<dbReference type="GO" id="GO:0006260">
    <property type="term" value="P:DNA replication"/>
    <property type="evidence" value="ECO:0007669"/>
    <property type="project" value="UniProtKB-KW"/>
</dbReference>
<dbReference type="HOGENOM" id="CLU_037162_19_3_9"/>
<dbReference type="KEGG" id="ddl:Desdi_1557"/>
<dbReference type="GO" id="GO:0044715">
    <property type="term" value="F:8-oxo-dGDP phosphatase activity"/>
    <property type="evidence" value="ECO:0007669"/>
    <property type="project" value="TreeGrafter"/>
</dbReference>
<dbReference type="EC" id="3.6.1.55" evidence="11"/>
<evidence type="ECO:0000256" key="10">
    <source>
        <dbReference type="ARBA" id="ARBA00035861"/>
    </source>
</evidence>
<organism evidence="14 15">
    <name type="scientific">Desulfitobacterium dichloroeliminans (strain LMG P-21439 / DCA1)</name>
    <dbReference type="NCBI Taxonomy" id="871963"/>
    <lineage>
        <taxon>Bacteria</taxon>
        <taxon>Bacillati</taxon>
        <taxon>Bacillota</taxon>
        <taxon>Clostridia</taxon>
        <taxon>Eubacteriales</taxon>
        <taxon>Desulfitobacteriaceae</taxon>
        <taxon>Desulfitobacterium</taxon>
    </lineage>
</organism>
<dbReference type="PANTHER" id="PTHR47707">
    <property type="entry name" value="8-OXO-DGTP DIPHOSPHATASE"/>
    <property type="match status" value="1"/>
</dbReference>
<keyword evidence="4" id="KW-0235">DNA replication</keyword>
<keyword evidence="8" id="KW-0460">Magnesium</keyword>
<name>L0F7R7_DESDL</name>
<protein>
    <recommendedName>
        <fullName evidence="11">8-oxo-dGTP diphosphatase</fullName>
        <ecNumber evidence="11">3.6.1.55</ecNumber>
    </recommendedName>
</protein>
<evidence type="ECO:0000256" key="4">
    <source>
        <dbReference type="ARBA" id="ARBA00022705"/>
    </source>
</evidence>
<dbReference type="InterPro" id="IPR015797">
    <property type="entry name" value="NUDIX_hydrolase-like_dom_sf"/>
</dbReference>
<dbReference type="GO" id="GO:0044716">
    <property type="term" value="F:8-oxo-GDP phosphatase activity"/>
    <property type="evidence" value="ECO:0007669"/>
    <property type="project" value="TreeGrafter"/>
</dbReference>
<dbReference type="InterPro" id="IPR000086">
    <property type="entry name" value="NUDIX_hydrolase_dom"/>
</dbReference>
<evidence type="ECO:0000259" key="13">
    <source>
        <dbReference type="PROSITE" id="PS51462"/>
    </source>
</evidence>
<evidence type="ECO:0000256" key="8">
    <source>
        <dbReference type="ARBA" id="ARBA00022842"/>
    </source>
</evidence>
<evidence type="ECO:0000256" key="3">
    <source>
        <dbReference type="ARBA" id="ARBA00022457"/>
    </source>
</evidence>
<sequence>MKDVTAAIIIIDGQVLIARRAPGEKHAGGWEFPGGKVEVGESPEECLRRELFEEFGVEVEVKEFVMESVYTYPQGSIRLLAYQVNILRGEPQLRVHDCYEWVNTDELLDYNLLPADVPIALKLTKF</sequence>
<evidence type="ECO:0000256" key="9">
    <source>
        <dbReference type="ARBA" id="ARBA00023204"/>
    </source>
</evidence>
<dbReference type="GO" id="GO:0035539">
    <property type="term" value="F:8-oxo-7,8-dihydrodeoxyguanosine triphosphate pyrophosphatase activity"/>
    <property type="evidence" value="ECO:0007669"/>
    <property type="project" value="UniProtKB-EC"/>
</dbReference>
<evidence type="ECO:0000313" key="14">
    <source>
        <dbReference type="EMBL" id="AGA69050.1"/>
    </source>
</evidence>
<dbReference type="PRINTS" id="PR00502">
    <property type="entry name" value="NUDIXFAMILY"/>
</dbReference>
<evidence type="ECO:0000256" key="6">
    <source>
        <dbReference type="ARBA" id="ARBA00022763"/>
    </source>
</evidence>
<keyword evidence="15" id="KW-1185">Reference proteome</keyword>
<evidence type="ECO:0000256" key="11">
    <source>
        <dbReference type="ARBA" id="ARBA00038905"/>
    </source>
</evidence>
<dbReference type="AlphaFoldDB" id="L0F7R7"/>
<evidence type="ECO:0000313" key="15">
    <source>
        <dbReference type="Proteomes" id="UP000010797"/>
    </source>
</evidence>
<dbReference type="GO" id="GO:0008413">
    <property type="term" value="F:8-oxo-7,8-dihydroguanosine triphosphate pyrophosphatase activity"/>
    <property type="evidence" value="ECO:0007669"/>
    <property type="project" value="TreeGrafter"/>
</dbReference>
<dbReference type="CDD" id="cd03425">
    <property type="entry name" value="NUDIX_MutT_NudA_like"/>
    <property type="match status" value="1"/>
</dbReference>
<dbReference type="Proteomes" id="UP000010797">
    <property type="component" value="Chromosome"/>
</dbReference>
<evidence type="ECO:0000256" key="1">
    <source>
        <dbReference type="ARBA" id="ARBA00001946"/>
    </source>
</evidence>
<keyword evidence="6" id="KW-0227">DNA damage</keyword>
<keyword evidence="7 12" id="KW-0378">Hydrolase</keyword>
<dbReference type="RefSeq" id="WP_015262043.1">
    <property type="nucleotide sequence ID" value="NC_019903.1"/>
</dbReference>
<dbReference type="Pfam" id="PF00293">
    <property type="entry name" value="NUDIX"/>
    <property type="match status" value="1"/>
</dbReference>
<accession>L0F7R7</accession>
<comment type="catalytic activity">
    <reaction evidence="10">
        <text>8-oxo-dGTP + H2O = 8-oxo-dGMP + diphosphate + H(+)</text>
        <dbReference type="Rhea" id="RHEA:31575"/>
        <dbReference type="ChEBI" id="CHEBI:15377"/>
        <dbReference type="ChEBI" id="CHEBI:15378"/>
        <dbReference type="ChEBI" id="CHEBI:33019"/>
        <dbReference type="ChEBI" id="CHEBI:63224"/>
        <dbReference type="ChEBI" id="CHEBI:77896"/>
        <dbReference type="EC" id="3.6.1.55"/>
    </reaction>
</comment>
<keyword evidence="3" id="KW-0515">Mutator protein</keyword>
<dbReference type="PANTHER" id="PTHR47707:SF1">
    <property type="entry name" value="NUDIX HYDROLASE FAMILY PROTEIN"/>
    <property type="match status" value="1"/>
</dbReference>
<dbReference type="PROSITE" id="PS00893">
    <property type="entry name" value="NUDIX_BOX"/>
    <property type="match status" value="1"/>
</dbReference>
<dbReference type="InterPro" id="IPR047127">
    <property type="entry name" value="MutT-like"/>
</dbReference>
<evidence type="ECO:0000256" key="12">
    <source>
        <dbReference type="RuleBase" id="RU003476"/>
    </source>
</evidence>